<dbReference type="InterPro" id="IPR039800">
    <property type="entry name" value="MICU1/2/3"/>
</dbReference>
<name>A0A815MYI8_9BILA</name>
<feature type="transmembrane region" description="Helical" evidence="14">
    <location>
        <begin position="89"/>
        <end position="108"/>
    </location>
</feature>
<comment type="similarity">
    <text evidence="13">Belongs to the MICU1 family. MICU1 subfamily.</text>
</comment>
<dbReference type="InterPro" id="IPR011992">
    <property type="entry name" value="EF-hand-dom_pair"/>
</dbReference>
<protein>
    <recommendedName>
        <fullName evidence="15">EF-hand domain-containing protein</fullName>
    </recommendedName>
</protein>
<evidence type="ECO:0000256" key="10">
    <source>
        <dbReference type="ARBA" id="ARBA00023065"/>
    </source>
</evidence>
<dbReference type="Proteomes" id="UP000663834">
    <property type="component" value="Unassembled WGS sequence"/>
</dbReference>
<evidence type="ECO:0000256" key="9">
    <source>
        <dbReference type="ARBA" id="ARBA00022946"/>
    </source>
</evidence>
<keyword evidence="14" id="KW-1133">Transmembrane helix</keyword>
<evidence type="ECO:0000313" key="17">
    <source>
        <dbReference type="EMBL" id="CAF1677369.1"/>
    </source>
</evidence>
<evidence type="ECO:0000256" key="11">
    <source>
        <dbReference type="ARBA" id="ARBA00023128"/>
    </source>
</evidence>
<keyword evidence="9" id="KW-0809">Transit peptide</keyword>
<evidence type="ECO:0000313" key="16">
    <source>
        <dbReference type="EMBL" id="CAF1429341.1"/>
    </source>
</evidence>
<evidence type="ECO:0000256" key="4">
    <source>
        <dbReference type="ARBA" id="ARBA00022568"/>
    </source>
</evidence>
<keyword evidence="8" id="KW-0106">Calcium</keyword>
<dbReference type="GO" id="GO:1990246">
    <property type="term" value="C:uniplex complex"/>
    <property type="evidence" value="ECO:0007669"/>
    <property type="project" value="TreeGrafter"/>
</dbReference>
<evidence type="ECO:0000256" key="12">
    <source>
        <dbReference type="ARBA" id="ARBA00023136"/>
    </source>
</evidence>
<dbReference type="Gene3D" id="1.10.238.10">
    <property type="entry name" value="EF-hand"/>
    <property type="match status" value="2"/>
</dbReference>
<evidence type="ECO:0000256" key="14">
    <source>
        <dbReference type="SAM" id="Phobius"/>
    </source>
</evidence>
<evidence type="ECO:0000259" key="15">
    <source>
        <dbReference type="PROSITE" id="PS50222"/>
    </source>
</evidence>
<keyword evidence="5" id="KW-0479">Metal-binding</keyword>
<proteinExistence type="inferred from homology"/>
<evidence type="ECO:0000256" key="5">
    <source>
        <dbReference type="ARBA" id="ARBA00022723"/>
    </source>
</evidence>
<organism evidence="16 19">
    <name type="scientific">Rotaria magnacalcarata</name>
    <dbReference type="NCBI Taxonomy" id="392030"/>
    <lineage>
        <taxon>Eukaryota</taxon>
        <taxon>Metazoa</taxon>
        <taxon>Spiralia</taxon>
        <taxon>Gnathifera</taxon>
        <taxon>Rotifera</taxon>
        <taxon>Eurotatoria</taxon>
        <taxon>Bdelloidea</taxon>
        <taxon>Philodinida</taxon>
        <taxon>Philodinidae</taxon>
        <taxon>Rotaria</taxon>
    </lineage>
</organism>
<gene>
    <name evidence="18" type="ORF">BYL167_LOCUS12180</name>
    <name evidence="16" type="ORF">CJN711_LOCUS23483</name>
    <name evidence="17" type="ORF">KQP761_LOCUS35705</name>
</gene>
<dbReference type="EMBL" id="CAJNOW010020086">
    <property type="protein sequence ID" value="CAF1677369.1"/>
    <property type="molecule type" value="Genomic_DNA"/>
</dbReference>
<evidence type="ECO:0000313" key="19">
    <source>
        <dbReference type="Proteomes" id="UP000663855"/>
    </source>
</evidence>
<evidence type="ECO:0000256" key="6">
    <source>
        <dbReference type="ARBA" id="ARBA00022737"/>
    </source>
</evidence>
<dbReference type="SMART" id="SM00054">
    <property type="entry name" value="EFh"/>
    <property type="match status" value="2"/>
</dbReference>
<dbReference type="GO" id="GO:0005758">
    <property type="term" value="C:mitochondrial intermembrane space"/>
    <property type="evidence" value="ECO:0007669"/>
    <property type="project" value="UniProtKB-SubCell"/>
</dbReference>
<dbReference type="SUPFAM" id="SSF47473">
    <property type="entry name" value="EF-hand"/>
    <property type="match status" value="1"/>
</dbReference>
<feature type="domain" description="EF-hand" evidence="15">
    <location>
        <begin position="496"/>
        <end position="531"/>
    </location>
</feature>
<dbReference type="GO" id="GO:0005509">
    <property type="term" value="F:calcium ion binding"/>
    <property type="evidence" value="ECO:0007669"/>
    <property type="project" value="InterPro"/>
</dbReference>
<dbReference type="PANTHER" id="PTHR12294">
    <property type="entry name" value="EF HAND DOMAIN FAMILY A1,A2-RELATED"/>
    <property type="match status" value="1"/>
</dbReference>
<dbReference type="OrthoDB" id="10056860at2759"/>
<accession>A0A815MYI8</accession>
<comment type="caution">
    <text evidence="16">The sequence shown here is derived from an EMBL/GenBank/DDBJ whole genome shotgun (WGS) entry which is preliminary data.</text>
</comment>
<sequence length="557" mass="65339">MILFGVLKPHTNIYRLCSSYLLKSKIILPYSNNNRCLSINKSNENHRSLLSFNLPIIIKQPNRQRKLKFSFGYTNFGHRRHIRPPGHHIAHYMHFVLIIIGAYAIFYFTNVSEFEDRWSQPVNTNQTVEMNSYFDRKDAEKRLEIFSNVKAATNSNEIEANENTSNQDLSPAIRKKEIKSKISFRDKKKIAYENRIRAYSTPDKIFRYFATLKVYSDENRDGVVCMTPDDFLRSITPGIKQPDGLELDKFHRYDSRVDSLDKFEYLNKNNNEISIFERIGGKQCLITYSDFIFLLTLLSTPRRYFEIAFKMFDLDGNGNFDFDEFLKLKHLIRSQTTIGQKHRDHSTTGNILKENSILNKFFFGENLDQLLSIEKFLSFYEQLQYEILLLEFNRSNKSSFNKENMAELDFANLLLSYSGLSEKSIKKIVKRIKKCYPVDDPTKSKGISLNDYKNFNNFLRNIHDIDIALTFYHIAGGSIDKQIFRHVAKIVNKVDLNQHLIDVVFTIFDDNQDQLLSYLEFIELMKNRLERGLQKPKDTAFIKLFSTIITCAKETYL</sequence>
<dbReference type="AlphaFoldDB" id="A0A815MYI8"/>
<keyword evidence="6" id="KW-0677">Repeat</keyword>
<dbReference type="Proteomes" id="UP000681967">
    <property type="component" value="Unassembled WGS sequence"/>
</dbReference>
<evidence type="ECO:0000313" key="18">
    <source>
        <dbReference type="EMBL" id="CAF3972896.1"/>
    </source>
</evidence>
<dbReference type="InterPro" id="IPR018247">
    <property type="entry name" value="EF_Hand_1_Ca_BS"/>
</dbReference>
<evidence type="ECO:0000256" key="7">
    <source>
        <dbReference type="ARBA" id="ARBA00022792"/>
    </source>
</evidence>
<dbReference type="GO" id="GO:0036444">
    <property type="term" value="P:calcium import into the mitochondrion"/>
    <property type="evidence" value="ECO:0007669"/>
    <property type="project" value="TreeGrafter"/>
</dbReference>
<reference evidence="16" key="1">
    <citation type="submission" date="2021-02" db="EMBL/GenBank/DDBJ databases">
        <authorList>
            <person name="Nowell W R."/>
        </authorList>
    </citation>
    <scope>NUCLEOTIDE SEQUENCE</scope>
</reference>
<dbReference type="Proteomes" id="UP000663855">
    <property type="component" value="Unassembled WGS sequence"/>
</dbReference>
<keyword evidence="14" id="KW-0812">Transmembrane</keyword>
<evidence type="ECO:0000256" key="1">
    <source>
        <dbReference type="ARBA" id="ARBA00004273"/>
    </source>
</evidence>
<dbReference type="EMBL" id="CAJNOV010010905">
    <property type="protein sequence ID" value="CAF1429341.1"/>
    <property type="molecule type" value="Genomic_DNA"/>
</dbReference>
<evidence type="ECO:0000256" key="2">
    <source>
        <dbReference type="ARBA" id="ARBA00004569"/>
    </source>
</evidence>
<evidence type="ECO:0000256" key="3">
    <source>
        <dbReference type="ARBA" id="ARBA00022448"/>
    </source>
</evidence>
<dbReference type="GO" id="GO:0051560">
    <property type="term" value="P:mitochondrial calcium ion homeostasis"/>
    <property type="evidence" value="ECO:0007669"/>
    <property type="project" value="TreeGrafter"/>
</dbReference>
<feature type="domain" description="EF-hand" evidence="15">
    <location>
        <begin position="300"/>
        <end position="335"/>
    </location>
</feature>
<dbReference type="InterPro" id="IPR002048">
    <property type="entry name" value="EF_hand_dom"/>
</dbReference>
<keyword evidence="11" id="KW-0496">Mitochondrion</keyword>
<dbReference type="CDD" id="cd15900">
    <property type="entry name" value="EFh_MICU"/>
    <property type="match status" value="1"/>
</dbReference>
<keyword evidence="4" id="KW-0109">Calcium transport</keyword>
<keyword evidence="12 14" id="KW-0472">Membrane</keyword>
<evidence type="ECO:0000256" key="8">
    <source>
        <dbReference type="ARBA" id="ARBA00022837"/>
    </source>
</evidence>
<comment type="subcellular location">
    <subcellularLocation>
        <location evidence="1">Mitochondrion inner membrane</location>
    </subcellularLocation>
    <subcellularLocation>
        <location evidence="2">Mitochondrion intermembrane space</location>
    </subcellularLocation>
</comment>
<keyword evidence="10" id="KW-0406">Ion transport</keyword>
<evidence type="ECO:0000256" key="13">
    <source>
        <dbReference type="ARBA" id="ARBA00038333"/>
    </source>
</evidence>
<dbReference type="PROSITE" id="PS00018">
    <property type="entry name" value="EF_HAND_1"/>
    <property type="match status" value="1"/>
</dbReference>
<keyword evidence="7" id="KW-0999">Mitochondrion inner membrane</keyword>
<dbReference type="PROSITE" id="PS50222">
    <property type="entry name" value="EF_HAND_2"/>
    <property type="match status" value="2"/>
</dbReference>
<keyword evidence="3" id="KW-0813">Transport</keyword>
<dbReference type="PANTHER" id="PTHR12294:SF1">
    <property type="entry name" value="CALCIUM UPTAKE PROTEIN 1, MITOCHONDRIAL"/>
    <property type="match status" value="1"/>
</dbReference>
<dbReference type="EMBL" id="CAJOBH010003964">
    <property type="protein sequence ID" value="CAF3972896.1"/>
    <property type="molecule type" value="Genomic_DNA"/>
</dbReference>